<keyword evidence="2" id="KW-1185">Reference proteome</keyword>
<name>A0ABQ5VDK8_9PROT</name>
<evidence type="ECO:0000313" key="2">
    <source>
        <dbReference type="Proteomes" id="UP001161391"/>
    </source>
</evidence>
<sequence length="77" mass="8854">MTDLEDLEYEAYRGFRDNVEAFSKNLTDLDLLVVRSIDVSRDLYEIIRKHAPVSAWTPNGKFFIDGIEIVPVPHSSK</sequence>
<comment type="caution">
    <text evidence="1">The sequence shown here is derived from an EMBL/GenBank/DDBJ whole genome shotgun (WGS) entry which is preliminary data.</text>
</comment>
<gene>
    <name evidence="1" type="ORF">GCM10007853_29930</name>
</gene>
<protein>
    <submittedName>
        <fullName evidence="1">Uncharacterized protein</fullName>
    </submittedName>
</protein>
<proteinExistence type="predicted"/>
<reference evidence="1" key="2">
    <citation type="submission" date="2023-01" db="EMBL/GenBank/DDBJ databases">
        <title>Draft genome sequence of Algimonas ampicilliniresistens strain NBRC 108219.</title>
        <authorList>
            <person name="Sun Q."/>
            <person name="Mori K."/>
        </authorList>
    </citation>
    <scope>NUCLEOTIDE SEQUENCE</scope>
    <source>
        <strain evidence="1">NBRC 108219</strain>
    </source>
</reference>
<evidence type="ECO:0000313" key="1">
    <source>
        <dbReference type="EMBL" id="GLQ25119.1"/>
    </source>
</evidence>
<dbReference type="Proteomes" id="UP001161391">
    <property type="component" value="Unassembled WGS sequence"/>
</dbReference>
<reference evidence="1" key="1">
    <citation type="journal article" date="2014" name="Int. J. Syst. Evol. Microbiol.">
        <title>Complete genome of a new Firmicutes species belonging to the dominant human colonic microbiota ('Ruminococcus bicirculans') reveals two chromosomes and a selective capacity to utilize plant glucans.</title>
        <authorList>
            <consortium name="NISC Comparative Sequencing Program"/>
            <person name="Wegmann U."/>
            <person name="Louis P."/>
            <person name="Goesmann A."/>
            <person name="Henrissat B."/>
            <person name="Duncan S.H."/>
            <person name="Flint H.J."/>
        </authorList>
    </citation>
    <scope>NUCLEOTIDE SEQUENCE</scope>
    <source>
        <strain evidence="1">NBRC 108219</strain>
    </source>
</reference>
<dbReference type="EMBL" id="BSNK01000002">
    <property type="protein sequence ID" value="GLQ25119.1"/>
    <property type="molecule type" value="Genomic_DNA"/>
</dbReference>
<accession>A0ABQ5VDK8</accession>
<organism evidence="1 2">
    <name type="scientific">Algimonas ampicilliniresistens</name>
    <dbReference type="NCBI Taxonomy" id="1298735"/>
    <lineage>
        <taxon>Bacteria</taxon>
        <taxon>Pseudomonadati</taxon>
        <taxon>Pseudomonadota</taxon>
        <taxon>Alphaproteobacteria</taxon>
        <taxon>Maricaulales</taxon>
        <taxon>Robiginitomaculaceae</taxon>
        <taxon>Algimonas</taxon>
    </lineage>
</organism>